<evidence type="ECO:0000313" key="1">
    <source>
        <dbReference type="EMBL" id="GBP46488.1"/>
    </source>
</evidence>
<protein>
    <submittedName>
        <fullName evidence="1">Uncharacterized protein</fullName>
    </submittedName>
</protein>
<comment type="caution">
    <text evidence="1">The sequence shown here is derived from an EMBL/GenBank/DDBJ whole genome shotgun (WGS) entry which is preliminary data.</text>
</comment>
<evidence type="ECO:0000313" key="2">
    <source>
        <dbReference type="Proteomes" id="UP000299102"/>
    </source>
</evidence>
<gene>
    <name evidence="1" type="ORF">EVAR_28069_1</name>
</gene>
<reference evidence="1 2" key="1">
    <citation type="journal article" date="2019" name="Commun. Biol.">
        <title>The bagworm genome reveals a unique fibroin gene that provides high tensile strength.</title>
        <authorList>
            <person name="Kono N."/>
            <person name="Nakamura H."/>
            <person name="Ohtoshi R."/>
            <person name="Tomita M."/>
            <person name="Numata K."/>
            <person name="Arakawa K."/>
        </authorList>
    </citation>
    <scope>NUCLEOTIDE SEQUENCE [LARGE SCALE GENOMIC DNA]</scope>
</reference>
<name>A0A4C1W591_EUMVA</name>
<dbReference type="AlphaFoldDB" id="A0A4C1W591"/>
<keyword evidence="2" id="KW-1185">Reference proteome</keyword>
<accession>A0A4C1W591</accession>
<dbReference type="Proteomes" id="UP000299102">
    <property type="component" value="Unassembled WGS sequence"/>
</dbReference>
<proteinExistence type="predicted"/>
<dbReference type="EMBL" id="BGZK01000484">
    <property type="protein sequence ID" value="GBP46488.1"/>
    <property type="molecule type" value="Genomic_DNA"/>
</dbReference>
<organism evidence="1 2">
    <name type="scientific">Eumeta variegata</name>
    <name type="common">Bagworm moth</name>
    <name type="synonym">Eumeta japonica</name>
    <dbReference type="NCBI Taxonomy" id="151549"/>
    <lineage>
        <taxon>Eukaryota</taxon>
        <taxon>Metazoa</taxon>
        <taxon>Ecdysozoa</taxon>
        <taxon>Arthropoda</taxon>
        <taxon>Hexapoda</taxon>
        <taxon>Insecta</taxon>
        <taxon>Pterygota</taxon>
        <taxon>Neoptera</taxon>
        <taxon>Endopterygota</taxon>
        <taxon>Lepidoptera</taxon>
        <taxon>Glossata</taxon>
        <taxon>Ditrysia</taxon>
        <taxon>Tineoidea</taxon>
        <taxon>Psychidae</taxon>
        <taxon>Oiketicinae</taxon>
        <taxon>Eumeta</taxon>
    </lineage>
</organism>
<sequence>MGPETRVKEISHDIKDEAYHFITRRVESKATATVPNDCPFYSVNCTSRVGVAVTNVARHIKCTRDAGPPVSRLRATMRPCAPAACPCGRYCAGARRAPSLRPIRE</sequence>